<dbReference type="Gene3D" id="1.20.1270.370">
    <property type="match status" value="1"/>
</dbReference>
<protein>
    <submittedName>
        <fullName evidence="5">(R)-phenyllactyl-CoA dehydratase beta subunit</fullName>
        <ecNumber evidence="5">4.2.1.-</ecNumber>
    </submittedName>
</protein>
<dbReference type="GO" id="GO:0051536">
    <property type="term" value="F:iron-sulfur cluster binding"/>
    <property type="evidence" value="ECO:0007669"/>
    <property type="project" value="UniProtKB-KW"/>
</dbReference>
<dbReference type="InterPro" id="IPR010327">
    <property type="entry name" value="FldB/FldC_alpha/beta"/>
</dbReference>
<evidence type="ECO:0000256" key="2">
    <source>
        <dbReference type="ARBA" id="ARBA00022723"/>
    </source>
</evidence>
<keyword evidence="4" id="KW-0411">Iron-sulfur</keyword>
<proteinExistence type="inferred from homology"/>
<evidence type="ECO:0000256" key="1">
    <source>
        <dbReference type="ARBA" id="ARBA00005806"/>
    </source>
</evidence>
<dbReference type="PANTHER" id="PTHR30548:SF4">
    <property type="entry name" value="SUBUNIT OF OXYGEN-SENSITIVE 2-HYDROXYISOCAPROYL-COA DEHYDRATASE"/>
    <property type="match status" value="1"/>
</dbReference>
<dbReference type="Pfam" id="PF06050">
    <property type="entry name" value="HGD-D"/>
    <property type="match status" value="1"/>
</dbReference>
<sequence>MEDRTLERYKRNISRVSAGSLKQLTSPRDIPKGLGYFTDVLKRTFVDFERDDNEYIGSYCVMVPDEMIYAFGYRPLRLCAGHSVAAMIGDEIVPRDACPVLKATAGFHAMRVMPIYQQCRLAVLPMTCDGKRKSAALLSQYLPVIPLPLEMDKSEDRFAQNLQNMHALMKSISKETGHRFSNRKLIESCKSINDAQQEAYKLYNFLSSDNPPVTGSQVMAVLNSYCYDAPESWTQHAKILNTELSHKATAMQPLKRKKPRIFVAGSPVTFPNYKLPFLLEGLGAQIVGDETCMAGRLLYDPVVPDDYSTDGILRALTARYVCACTCPVFEQTDDRLSSLTEKLRQTKAEGVIYHILRGCTPYDFELSMVEQLADKLDIPVLRVETDFSAEDAEQVKIRLEAFVELIEQRR</sequence>
<dbReference type="GO" id="GO:0046872">
    <property type="term" value="F:metal ion binding"/>
    <property type="evidence" value="ECO:0007669"/>
    <property type="project" value="UniProtKB-KW"/>
</dbReference>
<dbReference type="PANTHER" id="PTHR30548">
    <property type="entry name" value="2-HYDROXYGLUTARYL-COA DEHYDRATASE, D-COMPONENT-RELATED"/>
    <property type="match status" value="1"/>
</dbReference>
<comment type="caution">
    <text evidence="5">The sequence shown here is derived from an EMBL/GenBank/DDBJ whole genome shotgun (WGS) entry which is preliminary data.</text>
</comment>
<dbReference type="EMBL" id="VSSQ01011871">
    <property type="protein sequence ID" value="MPM47905.1"/>
    <property type="molecule type" value="Genomic_DNA"/>
</dbReference>
<evidence type="ECO:0000313" key="5">
    <source>
        <dbReference type="EMBL" id="MPM47905.1"/>
    </source>
</evidence>
<gene>
    <name evidence="5" type="primary">fldC_8</name>
    <name evidence="5" type="ORF">SDC9_94626</name>
</gene>
<evidence type="ECO:0000256" key="4">
    <source>
        <dbReference type="ARBA" id="ARBA00023014"/>
    </source>
</evidence>
<dbReference type="AlphaFoldDB" id="A0A645A3Y9"/>
<dbReference type="EC" id="4.2.1.-" evidence="5"/>
<name>A0A645A3Y9_9ZZZZ</name>
<accession>A0A645A3Y9</accession>
<keyword evidence="3" id="KW-0408">Iron</keyword>
<reference evidence="5" key="1">
    <citation type="submission" date="2019-08" db="EMBL/GenBank/DDBJ databases">
        <authorList>
            <person name="Kucharzyk K."/>
            <person name="Murdoch R.W."/>
            <person name="Higgins S."/>
            <person name="Loffler F."/>
        </authorList>
    </citation>
    <scope>NUCLEOTIDE SEQUENCE</scope>
</reference>
<keyword evidence="2" id="KW-0479">Metal-binding</keyword>
<keyword evidence="5" id="KW-0456">Lyase</keyword>
<evidence type="ECO:0000256" key="3">
    <source>
        <dbReference type="ARBA" id="ARBA00023004"/>
    </source>
</evidence>
<dbReference type="GO" id="GO:0016829">
    <property type="term" value="F:lyase activity"/>
    <property type="evidence" value="ECO:0007669"/>
    <property type="project" value="UniProtKB-KW"/>
</dbReference>
<comment type="similarity">
    <text evidence="1">Belongs to the FldB/FldC dehydratase alpha/beta subunit family.</text>
</comment>
<organism evidence="5">
    <name type="scientific">bioreactor metagenome</name>
    <dbReference type="NCBI Taxonomy" id="1076179"/>
    <lineage>
        <taxon>unclassified sequences</taxon>
        <taxon>metagenomes</taxon>
        <taxon>ecological metagenomes</taxon>
    </lineage>
</organism>
<dbReference type="Gene3D" id="3.40.50.11890">
    <property type="match status" value="1"/>
</dbReference>
<dbReference type="Gene3D" id="3.40.50.11900">
    <property type="match status" value="1"/>
</dbReference>